<dbReference type="EMBL" id="AP018204">
    <property type="protein sequence ID" value="BAY59226.1"/>
    <property type="molecule type" value="Genomic_DNA"/>
</dbReference>
<dbReference type="AlphaFoldDB" id="A0A1Z4JR77"/>
<dbReference type="Proteomes" id="UP000217895">
    <property type="component" value="Plasmid Plasmid1 dna"/>
</dbReference>
<name>A0A1Z4JR77_LEPBY</name>
<accession>A0A1Z4JR77</accession>
<dbReference type="InterPro" id="IPR005094">
    <property type="entry name" value="Endonuclease_MobA/VirD2"/>
</dbReference>
<keyword evidence="2" id="KW-0614">Plasmid</keyword>
<sequence>MKINYAKGNDPMGLMLYLHEPAKQITPEANPVLATNMSGRDCEERAEEFRFSHDLNPRVKKTMVHFAVSLPPGETVSHDQIAQISRSLLQKTGHQDCQYLVVRHHDREHRNHVQHWHIATSAVSLKAGWVRDSFVKLKLLQIERQLEEEFRLSNHPIRPKAQRQNLSTGEYRLKERTGKPIPKEKLWDIIDRVSADPPSMTEFVARLKEEEVEVRFRQAQGMIQGISYEIDGVAFAGCKLGPAYSFGGLQAHRQIEYDPAQDQLLLLMQKMTREKCQQWLRDQEQRKKYQALYRQYWQTVLRQSETNLAEIEAERRDVIVAARSLSDIHQDETSLMIFYGDKAQKVEQQQGRRSAIVYVNQVIQQAIVFAELLMRDGTNYLKTLGNVKRSDQEHY</sequence>
<evidence type="ECO:0000313" key="3">
    <source>
        <dbReference type="Proteomes" id="UP000217895"/>
    </source>
</evidence>
<geneLocation type="plasmid" evidence="2">
    <name>plasmid1</name>
</geneLocation>
<protein>
    <submittedName>
        <fullName evidence="2">Relaxase/mobilization nuclease family protein</fullName>
    </submittedName>
</protein>
<keyword evidence="3" id="KW-1185">Reference proteome</keyword>
<proteinExistence type="predicted"/>
<organism evidence="2 3">
    <name type="scientific">Leptolyngbya boryana NIES-2135</name>
    <dbReference type="NCBI Taxonomy" id="1973484"/>
    <lineage>
        <taxon>Bacteria</taxon>
        <taxon>Bacillati</taxon>
        <taxon>Cyanobacteriota</taxon>
        <taxon>Cyanophyceae</taxon>
        <taxon>Leptolyngbyales</taxon>
        <taxon>Leptolyngbyaceae</taxon>
        <taxon>Leptolyngbya group</taxon>
        <taxon>Leptolyngbya</taxon>
    </lineage>
</organism>
<gene>
    <name evidence="2" type="ORF">NIES2135_61030</name>
</gene>
<evidence type="ECO:0000313" key="2">
    <source>
        <dbReference type="EMBL" id="BAY59226.1"/>
    </source>
</evidence>
<dbReference type="Pfam" id="PF03432">
    <property type="entry name" value="Relaxase"/>
    <property type="match status" value="1"/>
</dbReference>
<reference evidence="2 3" key="1">
    <citation type="submission" date="2017-06" db="EMBL/GenBank/DDBJ databases">
        <title>Genome sequencing of cyanobaciteial culture collection at National Institute for Environmental Studies (NIES).</title>
        <authorList>
            <person name="Hirose Y."/>
            <person name="Shimura Y."/>
            <person name="Fujisawa T."/>
            <person name="Nakamura Y."/>
            <person name="Kawachi M."/>
        </authorList>
    </citation>
    <scope>NUCLEOTIDE SEQUENCE [LARGE SCALE GENOMIC DNA]</scope>
    <source>
        <strain evidence="2 3">NIES-2135</strain>
        <plasmid evidence="3">Plasmid Plasmid1 dna</plasmid>
    </source>
</reference>
<evidence type="ECO:0000259" key="1">
    <source>
        <dbReference type="Pfam" id="PF03432"/>
    </source>
</evidence>
<feature type="domain" description="MobA/VirD2-like nuclease" evidence="1">
    <location>
        <begin position="27"/>
        <end position="152"/>
    </location>
</feature>